<dbReference type="eggNOG" id="COG0385">
    <property type="taxonomic scope" value="Bacteria"/>
</dbReference>
<keyword evidence="9" id="KW-1185">Reference proteome</keyword>
<dbReference type="InterPro" id="IPR002657">
    <property type="entry name" value="BilAc:Na_symport/Acr3"/>
</dbReference>
<dbReference type="Gene3D" id="1.20.1530.20">
    <property type="match status" value="1"/>
</dbReference>
<feature type="transmembrane region" description="Helical" evidence="6">
    <location>
        <begin position="141"/>
        <end position="159"/>
    </location>
</feature>
<dbReference type="KEGG" id="cyt:cce_3843"/>
<feature type="coiled-coil region" evidence="5">
    <location>
        <begin position="24"/>
        <end position="51"/>
    </location>
</feature>
<dbReference type="InterPro" id="IPR038770">
    <property type="entry name" value="Na+/solute_symporter_sf"/>
</dbReference>
<keyword evidence="5" id="KW-0175">Coiled coil</keyword>
<feature type="transmembrane region" description="Helical" evidence="6">
    <location>
        <begin position="300"/>
        <end position="323"/>
    </location>
</feature>
<evidence type="ECO:0000256" key="5">
    <source>
        <dbReference type="SAM" id="Coils"/>
    </source>
</evidence>
<feature type="transmembrane region" description="Helical" evidence="6">
    <location>
        <begin position="179"/>
        <end position="197"/>
    </location>
</feature>
<sequence>MNPMSEPETKIPNNNELAMQRTDLAQMRTDLAAERNLLAETRTELARERTRAAQERTLMAWIRTSLSMISFGFGIDRFFSYLNKTSPKTGINTLTEERVLGLSLMSLGIFALAASLVTHWRTLKNIDDKEYKYIPRWSQGFTVGIILLFIALAAFIPLLTVDFNLSEIFTLDSQVIQNLLALNIFLIMLTMGVKIPLADLVSLKNHPRFLGKSLLSVLVIFPLIVVLVLSFFNPGKNIAIAFILLAASPAPPLLTKRTMMSGGNVTFAASLQVILSLLAVIVTPLVVCLFSLIFPENRESINFILVAKQVATVQLLPLSLGLVIRKLSADLGEEIGDLLLNVANTLFLVVLIFSLGISLNLVPSVGWKTIISIALIVTLGLIIGHLLGRVDDNYLNSRSTLATATIARNVGLALYIAIVNSATNAIPGIVAYAVLGAIFALPYNIWVKNKIKLGTN</sequence>
<feature type="domain" description="DUF202" evidence="7">
    <location>
        <begin position="49"/>
        <end position="124"/>
    </location>
</feature>
<gene>
    <name evidence="8" type="ordered locus">cce_3843</name>
</gene>
<reference evidence="8 9" key="1">
    <citation type="journal article" date="2008" name="Proc. Natl. Acad. Sci. U.S.A.">
        <title>The genome of Cyanothece 51142, a unicellular diazotrophic cyanobacterium important in the marine nitrogen cycle.</title>
        <authorList>
            <person name="Welsh E.A."/>
            <person name="Liberton M."/>
            <person name="Stoeckel J."/>
            <person name="Loh T."/>
            <person name="Elvitigala T."/>
            <person name="Wang C."/>
            <person name="Wollam A."/>
            <person name="Fulton R.S."/>
            <person name="Clifton S.W."/>
            <person name="Jacobs J.M."/>
            <person name="Aurora R."/>
            <person name="Ghosh B.K."/>
            <person name="Sherman L.A."/>
            <person name="Smith R.D."/>
            <person name="Wilson R.K."/>
            <person name="Pakrasi H.B."/>
        </authorList>
    </citation>
    <scope>NUCLEOTIDE SEQUENCE [LARGE SCALE GENOMIC DNA]</scope>
    <source>
        <strain evidence="9">ATCC 51142 / BH68</strain>
    </source>
</reference>
<dbReference type="EMBL" id="CP000806">
    <property type="protein sequence ID" value="ACB53191.1"/>
    <property type="molecule type" value="Genomic_DNA"/>
</dbReference>
<organism evidence="8 9">
    <name type="scientific">Crocosphaera subtropica (strain ATCC 51142 / BH68)</name>
    <name type="common">Cyanothece sp. (strain ATCC 51142)</name>
    <dbReference type="NCBI Taxonomy" id="43989"/>
    <lineage>
        <taxon>Bacteria</taxon>
        <taxon>Bacillati</taxon>
        <taxon>Cyanobacteriota</taxon>
        <taxon>Cyanophyceae</taxon>
        <taxon>Oscillatoriophycideae</taxon>
        <taxon>Chroococcales</taxon>
        <taxon>Aphanothecaceae</taxon>
        <taxon>Crocosphaera</taxon>
        <taxon>Crocosphaera subtropica</taxon>
    </lineage>
</organism>
<evidence type="ECO:0000256" key="2">
    <source>
        <dbReference type="ARBA" id="ARBA00022692"/>
    </source>
</evidence>
<dbReference type="Pfam" id="PF02656">
    <property type="entry name" value="DUF202"/>
    <property type="match status" value="1"/>
</dbReference>
<keyword evidence="3 6" id="KW-1133">Transmembrane helix</keyword>
<evidence type="ECO:0000256" key="4">
    <source>
        <dbReference type="ARBA" id="ARBA00023136"/>
    </source>
</evidence>
<dbReference type="GO" id="GO:0012505">
    <property type="term" value="C:endomembrane system"/>
    <property type="evidence" value="ECO:0007669"/>
    <property type="project" value="UniProtKB-SubCell"/>
</dbReference>
<keyword evidence="4 6" id="KW-0472">Membrane</keyword>
<dbReference type="PANTHER" id="PTHR10361">
    <property type="entry name" value="SODIUM-BILE ACID COTRANSPORTER"/>
    <property type="match status" value="1"/>
</dbReference>
<feature type="transmembrane region" description="Helical" evidence="6">
    <location>
        <begin position="209"/>
        <end position="232"/>
    </location>
</feature>
<dbReference type="Proteomes" id="UP000001203">
    <property type="component" value="Chromosome circular"/>
</dbReference>
<dbReference type="STRING" id="43989.cce_3843"/>
<dbReference type="Pfam" id="PF01758">
    <property type="entry name" value="SBF"/>
    <property type="match status" value="1"/>
</dbReference>
<dbReference type="HOGENOM" id="CLU_608031_0_0_3"/>
<dbReference type="PANTHER" id="PTHR10361:SF28">
    <property type="entry name" value="P3 PROTEIN-RELATED"/>
    <property type="match status" value="1"/>
</dbReference>
<accession>B1WP12</accession>
<name>B1WP12_CROS5</name>
<protein>
    <recommendedName>
        <fullName evidence="7">DUF202 domain-containing protein</fullName>
    </recommendedName>
</protein>
<evidence type="ECO:0000256" key="3">
    <source>
        <dbReference type="ARBA" id="ARBA00022989"/>
    </source>
</evidence>
<evidence type="ECO:0000259" key="7">
    <source>
        <dbReference type="Pfam" id="PF02656"/>
    </source>
</evidence>
<dbReference type="InterPro" id="IPR004710">
    <property type="entry name" value="Bilac:Na_transpt"/>
</dbReference>
<feature type="transmembrane region" description="Helical" evidence="6">
    <location>
        <begin position="99"/>
        <end position="120"/>
    </location>
</feature>
<feature type="transmembrane region" description="Helical" evidence="6">
    <location>
        <begin position="425"/>
        <end position="446"/>
    </location>
</feature>
<feature type="transmembrane region" description="Helical" evidence="6">
    <location>
        <begin position="58"/>
        <end position="79"/>
    </location>
</feature>
<proteinExistence type="predicted"/>
<dbReference type="GO" id="GO:0016020">
    <property type="term" value="C:membrane"/>
    <property type="evidence" value="ECO:0007669"/>
    <property type="project" value="InterPro"/>
</dbReference>
<feature type="transmembrane region" description="Helical" evidence="6">
    <location>
        <begin position="267"/>
        <end position="294"/>
    </location>
</feature>
<dbReference type="RefSeq" id="WP_012362279.1">
    <property type="nucleotide sequence ID" value="NC_010546.1"/>
</dbReference>
<comment type="subcellular location">
    <subcellularLocation>
        <location evidence="1">Endomembrane system</location>
        <topology evidence="1">Multi-pass membrane protein</topology>
    </subcellularLocation>
</comment>
<keyword evidence="2 6" id="KW-0812">Transmembrane</keyword>
<dbReference type="AlphaFoldDB" id="B1WP12"/>
<feature type="transmembrane region" description="Helical" evidence="6">
    <location>
        <begin position="369"/>
        <end position="388"/>
    </location>
</feature>
<dbReference type="eggNOG" id="COG2149">
    <property type="taxonomic scope" value="Bacteria"/>
</dbReference>
<evidence type="ECO:0000313" key="8">
    <source>
        <dbReference type="EMBL" id="ACB53191.1"/>
    </source>
</evidence>
<evidence type="ECO:0000256" key="6">
    <source>
        <dbReference type="SAM" id="Phobius"/>
    </source>
</evidence>
<evidence type="ECO:0000313" key="9">
    <source>
        <dbReference type="Proteomes" id="UP000001203"/>
    </source>
</evidence>
<dbReference type="InterPro" id="IPR003807">
    <property type="entry name" value="DUF202"/>
</dbReference>
<feature type="transmembrane region" description="Helical" evidence="6">
    <location>
        <begin position="335"/>
        <end position="357"/>
    </location>
</feature>
<evidence type="ECO:0000256" key="1">
    <source>
        <dbReference type="ARBA" id="ARBA00004127"/>
    </source>
</evidence>